<dbReference type="InterPro" id="IPR017870">
    <property type="entry name" value="FeS_cluster_insertion_CS"/>
</dbReference>
<evidence type="ECO:0000313" key="5">
    <source>
        <dbReference type="Proteomes" id="UP001527925"/>
    </source>
</evidence>
<accession>A0ABR4NH90</accession>
<feature type="domain" description="Core" evidence="3">
    <location>
        <begin position="236"/>
        <end position="335"/>
    </location>
</feature>
<dbReference type="InterPro" id="IPR035903">
    <property type="entry name" value="HesB-like_dom_sf"/>
</dbReference>
<dbReference type="EMBL" id="JADGIZ020000005">
    <property type="protein sequence ID" value="KAL2918825.1"/>
    <property type="molecule type" value="Genomic_DNA"/>
</dbReference>
<dbReference type="InterPro" id="IPR050322">
    <property type="entry name" value="Fe-S_cluster_asmbl/transfer"/>
</dbReference>
<gene>
    <name evidence="4" type="primary">ISA1</name>
    <name evidence="4" type="ORF">HK105_201659</name>
</gene>
<dbReference type="InterPro" id="IPR016092">
    <property type="entry name" value="ATAP"/>
</dbReference>
<evidence type="ECO:0000256" key="2">
    <source>
        <dbReference type="SAM" id="MobiDB-lite"/>
    </source>
</evidence>
<keyword evidence="5" id="KW-1185">Reference proteome</keyword>
<reference evidence="4 5" key="1">
    <citation type="submission" date="2023-09" db="EMBL/GenBank/DDBJ databases">
        <title>Pangenome analysis of Batrachochytrium dendrobatidis and related Chytrids.</title>
        <authorList>
            <person name="Yacoub M.N."/>
            <person name="Stajich J.E."/>
            <person name="James T.Y."/>
        </authorList>
    </citation>
    <scope>NUCLEOTIDE SEQUENCE [LARGE SCALE GENOMIC DNA]</scope>
    <source>
        <strain evidence="4 5">JEL0888</strain>
    </source>
</reference>
<dbReference type="Proteomes" id="UP001527925">
    <property type="component" value="Unassembled WGS sequence"/>
</dbReference>
<dbReference type="PANTHER" id="PTHR10072:SF41">
    <property type="entry name" value="IRON-SULFUR CLUSTER ASSEMBLY 1 HOMOLOG, MITOCHONDRIAL"/>
    <property type="match status" value="1"/>
</dbReference>
<dbReference type="InterPro" id="IPR000361">
    <property type="entry name" value="ATAP_core_dom"/>
</dbReference>
<name>A0ABR4NH90_9FUNG</name>
<dbReference type="Pfam" id="PF01521">
    <property type="entry name" value="Fe-S_biosyn"/>
    <property type="match status" value="1"/>
</dbReference>
<dbReference type="NCBIfam" id="TIGR00049">
    <property type="entry name" value="iron-sulfur cluster assembly accessory protein"/>
    <property type="match status" value="1"/>
</dbReference>
<sequence>MRHDQKLTCFTNKQLMMAIPQADVRSAYIAKLNGLVQQSATAPLAPTTTVLYAICYDVFIELAGKIADASESMRRRLNLPLARAAARFFEVDEMLEEGIDVAAEAAKPANTAAEPGKKPGAPGAAPGASNAGDPKKAAPAPAASVAAPAAKDAKKGAAAAPPAKPSEPAKKGGAVGKKPNEAPPAPEVEEAAHPVAAPKTATRKARALSASAVAQGGAVGAAVRKAAARPAVKAVLTLTPAAVSRLRQLTADPSGPKLLKVGTKKKGCSGQVYTLEYVSDTSRFDEVVEQDGVKVVIDSKALFSLIGSEMDFVEDALSAQFVFHNPNVKEMCGCGQSFVA</sequence>
<evidence type="ECO:0000313" key="4">
    <source>
        <dbReference type="EMBL" id="KAL2918825.1"/>
    </source>
</evidence>
<dbReference type="PROSITE" id="PS01152">
    <property type="entry name" value="HESB"/>
    <property type="match status" value="1"/>
</dbReference>
<dbReference type="SUPFAM" id="SSF89360">
    <property type="entry name" value="HesB-like domain"/>
    <property type="match status" value="1"/>
</dbReference>
<feature type="region of interest" description="Disordered" evidence="2">
    <location>
        <begin position="110"/>
        <end position="203"/>
    </location>
</feature>
<dbReference type="PANTHER" id="PTHR10072">
    <property type="entry name" value="IRON-SULFUR CLUSTER ASSEMBLY PROTEIN"/>
    <property type="match status" value="1"/>
</dbReference>
<feature type="compositionally biased region" description="Low complexity" evidence="2">
    <location>
        <begin position="110"/>
        <end position="161"/>
    </location>
</feature>
<protein>
    <submittedName>
        <fullName evidence="4">Iron-sulfur assembly protein 1</fullName>
    </submittedName>
</protein>
<evidence type="ECO:0000256" key="1">
    <source>
        <dbReference type="ARBA" id="ARBA00006718"/>
    </source>
</evidence>
<comment type="similarity">
    <text evidence="1">Belongs to the HesB/IscA family.</text>
</comment>
<proteinExistence type="inferred from homology"/>
<dbReference type="Gene3D" id="2.60.300.12">
    <property type="entry name" value="HesB-like domain"/>
    <property type="match status" value="1"/>
</dbReference>
<evidence type="ECO:0000259" key="3">
    <source>
        <dbReference type="Pfam" id="PF01521"/>
    </source>
</evidence>
<comment type="caution">
    <text evidence="4">The sequence shown here is derived from an EMBL/GenBank/DDBJ whole genome shotgun (WGS) entry which is preliminary data.</text>
</comment>
<organism evidence="4 5">
    <name type="scientific">Polyrhizophydium stewartii</name>
    <dbReference type="NCBI Taxonomy" id="2732419"/>
    <lineage>
        <taxon>Eukaryota</taxon>
        <taxon>Fungi</taxon>
        <taxon>Fungi incertae sedis</taxon>
        <taxon>Chytridiomycota</taxon>
        <taxon>Chytridiomycota incertae sedis</taxon>
        <taxon>Chytridiomycetes</taxon>
        <taxon>Rhizophydiales</taxon>
        <taxon>Rhizophydiales incertae sedis</taxon>
        <taxon>Polyrhizophydium</taxon>
    </lineage>
</organism>